<dbReference type="PATRIC" id="fig|1195236.3.peg.2048"/>
<organism evidence="1 2">
    <name type="scientific">Ruminiclostridium cellobioparum subsp. termitidis CT1112</name>
    <dbReference type="NCBI Taxonomy" id="1195236"/>
    <lineage>
        <taxon>Bacteria</taxon>
        <taxon>Bacillati</taxon>
        <taxon>Bacillota</taxon>
        <taxon>Clostridia</taxon>
        <taxon>Eubacteriales</taxon>
        <taxon>Oscillospiraceae</taxon>
        <taxon>Ruminiclostridium</taxon>
    </lineage>
</organism>
<evidence type="ECO:0008006" key="3">
    <source>
        <dbReference type="Google" id="ProtNLM"/>
    </source>
</evidence>
<dbReference type="Gene3D" id="3.40.50.300">
    <property type="entry name" value="P-loop containing nucleotide triphosphate hydrolases"/>
    <property type="match status" value="1"/>
</dbReference>
<proteinExistence type="predicted"/>
<dbReference type="EMBL" id="AORV01000028">
    <property type="protein sequence ID" value="EMS72383.1"/>
    <property type="molecule type" value="Genomic_DNA"/>
</dbReference>
<evidence type="ECO:0000313" key="2">
    <source>
        <dbReference type="Proteomes" id="UP000014155"/>
    </source>
</evidence>
<reference evidence="1 2" key="1">
    <citation type="journal article" date="2013" name="Genome Announc.">
        <title>Draft Genome Sequence of the Cellulolytic, Mesophilic, Anaerobic Bacterium Clostridium termitidis Strain CT1112 (DSM 5398).</title>
        <authorList>
            <person name="Lal S."/>
            <person name="Ramachandran U."/>
            <person name="Zhang X."/>
            <person name="Munir R."/>
            <person name="Sparling R."/>
            <person name="Levin D.B."/>
        </authorList>
    </citation>
    <scope>NUCLEOTIDE SEQUENCE [LARGE SCALE GENOMIC DNA]</scope>
    <source>
        <strain evidence="1 2">CT1112</strain>
    </source>
</reference>
<dbReference type="RefSeq" id="WP_004625378.1">
    <property type="nucleotide sequence ID" value="NZ_AORV01000028.1"/>
</dbReference>
<gene>
    <name evidence="1" type="ORF">CTER_1723</name>
</gene>
<dbReference type="eggNOG" id="ENOG5033THZ">
    <property type="taxonomic scope" value="Bacteria"/>
</dbReference>
<keyword evidence="2" id="KW-1185">Reference proteome</keyword>
<dbReference type="AlphaFoldDB" id="S0FV31"/>
<dbReference type="SUPFAM" id="SSF52540">
    <property type="entry name" value="P-loop containing nucleoside triphosphate hydrolases"/>
    <property type="match status" value="1"/>
</dbReference>
<protein>
    <recommendedName>
        <fullName evidence="3">CobQ/CobB/MinD/ParA nucleotide binding domain-containing protein</fullName>
    </recommendedName>
</protein>
<comment type="caution">
    <text evidence="1">The sequence shown here is derived from an EMBL/GenBank/DDBJ whole genome shotgun (WGS) entry which is preliminary data.</text>
</comment>
<dbReference type="InterPro" id="IPR027417">
    <property type="entry name" value="P-loop_NTPase"/>
</dbReference>
<name>S0FV31_RUMCE</name>
<accession>S0FV31</accession>
<sequence>MMLFLCSHNNVNLFDWLNESSLVEQPFMLKKISSNQLDLSSFAKKEALSINYYKYLTVDLSAVTNDSDNFKIALQSIQMVNPKIKFLYIDIGNKMPVLQEVIKSLGDIPIICTSPDQDTSQFKSEVTSSIQYMPPNKDTEKENMNETEIETTPKSELQDSIKSNKKEYVFPDKDVMVAVLNSYTKSGATTLSINLASYLHSIGASVAYVECNGDLDHLDKIRSSTSGFTAVKENRYDRNGVIYLKSELPEGLDFVINDMSGTIQDGTEIDALEFISKCNIVILCGTSKPYELQDVKNKIQILEKNNCKKICLCLAFAPDYEKAHLVDMFGTKNVRVYFNGYTPDMFKNNVNSEMFKRICQDHIQEKINDKMLKLF</sequence>
<dbReference type="STRING" id="1195236.CTER_1723"/>
<evidence type="ECO:0000313" key="1">
    <source>
        <dbReference type="EMBL" id="EMS72383.1"/>
    </source>
</evidence>
<dbReference type="Proteomes" id="UP000014155">
    <property type="component" value="Unassembled WGS sequence"/>
</dbReference>